<evidence type="ECO:0000256" key="6">
    <source>
        <dbReference type="ARBA" id="ARBA00023102"/>
    </source>
</evidence>
<dbReference type="UniPathway" id="UPA00031">
    <property type="reaction ID" value="UER00013"/>
</dbReference>
<dbReference type="InterPro" id="IPR004013">
    <property type="entry name" value="PHP_dom"/>
</dbReference>
<comment type="catalytic activity">
    <reaction evidence="7 8">
        <text>L-histidinol phosphate + H2O = L-histidinol + phosphate</text>
        <dbReference type="Rhea" id="RHEA:14465"/>
        <dbReference type="ChEBI" id="CHEBI:15377"/>
        <dbReference type="ChEBI" id="CHEBI:43474"/>
        <dbReference type="ChEBI" id="CHEBI:57699"/>
        <dbReference type="ChEBI" id="CHEBI:57980"/>
        <dbReference type="EC" id="3.1.3.15"/>
    </reaction>
</comment>
<dbReference type="EC" id="3.1.3.15" evidence="3 8"/>
<dbReference type="PANTHER" id="PTHR21039:SF0">
    <property type="entry name" value="HISTIDINOL-PHOSPHATASE"/>
    <property type="match status" value="1"/>
</dbReference>
<feature type="domain" description="PHP" evidence="9">
    <location>
        <begin position="5"/>
        <end position="218"/>
    </location>
</feature>
<evidence type="ECO:0000256" key="5">
    <source>
        <dbReference type="ARBA" id="ARBA00022801"/>
    </source>
</evidence>
<keyword evidence="11" id="KW-1185">Reference proteome</keyword>
<accession>A0A1A5YR16</accession>
<evidence type="ECO:0000313" key="10">
    <source>
        <dbReference type="EMBL" id="OBR68013.1"/>
    </source>
</evidence>
<evidence type="ECO:0000256" key="8">
    <source>
        <dbReference type="RuleBase" id="RU366003"/>
    </source>
</evidence>
<name>A0A1A5YR16_9BACL</name>
<dbReference type="Proteomes" id="UP000092024">
    <property type="component" value="Unassembled WGS sequence"/>
</dbReference>
<evidence type="ECO:0000256" key="2">
    <source>
        <dbReference type="ARBA" id="ARBA00009152"/>
    </source>
</evidence>
<dbReference type="InterPro" id="IPR016195">
    <property type="entry name" value="Pol/histidinol_Pase-like"/>
</dbReference>
<evidence type="ECO:0000313" key="11">
    <source>
        <dbReference type="Proteomes" id="UP000092024"/>
    </source>
</evidence>
<dbReference type="InterPro" id="IPR010140">
    <property type="entry name" value="Histidinol_P_phosphatase_HisJ"/>
</dbReference>
<dbReference type="Pfam" id="PF02811">
    <property type="entry name" value="PHP"/>
    <property type="match status" value="1"/>
</dbReference>
<comment type="caution">
    <text evidence="10">The sequence shown here is derived from an EMBL/GenBank/DDBJ whole genome shotgun (WGS) entry which is preliminary data.</text>
</comment>
<comment type="similarity">
    <text evidence="2 8">Belongs to the PHP hydrolase family. HisK subfamily.</text>
</comment>
<dbReference type="Gene3D" id="3.20.20.140">
    <property type="entry name" value="Metal-dependent hydrolases"/>
    <property type="match status" value="1"/>
</dbReference>
<dbReference type="NCBIfam" id="TIGR01856">
    <property type="entry name" value="hisJ_fam"/>
    <property type="match status" value="1"/>
</dbReference>
<dbReference type="OrthoDB" id="9775255at2"/>
<dbReference type="Pfam" id="PF13263">
    <property type="entry name" value="PHP_C"/>
    <property type="match status" value="1"/>
</dbReference>
<evidence type="ECO:0000259" key="9">
    <source>
        <dbReference type="Pfam" id="PF02811"/>
    </source>
</evidence>
<evidence type="ECO:0000256" key="3">
    <source>
        <dbReference type="ARBA" id="ARBA00013085"/>
    </source>
</evidence>
<dbReference type="CDD" id="cd12110">
    <property type="entry name" value="PHP_HisPPase_Hisj_like"/>
    <property type="match status" value="1"/>
</dbReference>
<dbReference type="EMBL" id="LYPA01000030">
    <property type="protein sequence ID" value="OBR68013.1"/>
    <property type="molecule type" value="Genomic_DNA"/>
</dbReference>
<evidence type="ECO:0000256" key="7">
    <source>
        <dbReference type="ARBA" id="ARBA00049158"/>
    </source>
</evidence>
<dbReference type="GO" id="GO:0000105">
    <property type="term" value="P:L-histidine biosynthetic process"/>
    <property type="evidence" value="ECO:0007669"/>
    <property type="project" value="UniProtKB-UniRule"/>
</dbReference>
<reference evidence="10 11" key="1">
    <citation type="submission" date="2016-05" db="EMBL/GenBank/DDBJ databases">
        <title>Paenibacillus oryzae. sp. nov., isolated from the rice root.</title>
        <authorList>
            <person name="Zhang J."/>
            <person name="Zhang X."/>
        </authorList>
    </citation>
    <scope>NUCLEOTIDE SEQUENCE [LARGE SCALE GENOMIC DNA]</scope>
    <source>
        <strain evidence="10 11">1DrF-4</strain>
    </source>
</reference>
<dbReference type="GO" id="GO:0005737">
    <property type="term" value="C:cytoplasm"/>
    <property type="evidence" value="ECO:0007669"/>
    <property type="project" value="TreeGrafter"/>
</dbReference>
<dbReference type="GO" id="GO:0004401">
    <property type="term" value="F:histidinol-phosphatase activity"/>
    <property type="evidence" value="ECO:0007669"/>
    <property type="project" value="UniProtKB-UniRule"/>
</dbReference>
<evidence type="ECO:0000256" key="4">
    <source>
        <dbReference type="ARBA" id="ARBA00022605"/>
    </source>
</evidence>
<organism evidence="10 11">
    <name type="scientific">Paenibacillus oryzae</name>
    <dbReference type="NCBI Taxonomy" id="1844972"/>
    <lineage>
        <taxon>Bacteria</taxon>
        <taxon>Bacillati</taxon>
        <taxon>Bacillota</taxon>
        <taxon>Bacilli</taxon>
        <taxon>Bacillales</taxon>
        <taxon>Paenibacillaceae</taxon>
        <taxon>Paenibacillus</taxon>
    </lineage>
</organism>
<comment type="pathway">
    <text evidence="1 8">Amino-acid biosynthesis; L-histidine biosynthesis; L-histidine from 5-phospho-alpha-D-ribose 1-diphosphate: step 8/9.</text>
</comment>
<dbReference type="AlphaFoldDB" id="A0A1A5YR16"/>
<dbReference type="RefSeq" id="WP_068679998.1">
    <property type="nucleotide sequence ID" value="NZ_LYPA01000030.1"/>
</dbReference>
<proteinExistence type="inferred from homology"/>
<keyword evidence="4 8" id="KW-0028">Amino-acid biosynthesis</keyword>
<dbReference type="SUPFAM" id="SSF89550">
    <property type="entry name" value="PHP domain-like"/>
    <property type="match status" value="1"/>
</dbReference>
<protein>
    <recommendedName>
        <fullName evidence="3 8">Histidinol-phosphatase</fullName>
        <shortName evidence="8">HolPase</shortName>
        <ecNumber evidence="3 8">3.1.3.15</ecNumber>
    </recommendedName>
</protein>
<dbReference type="STRING" id="1844972.A7K91_18970"/>
<dbReference type="PANTHER" id="PTHR21039">
    <property type="entry name" value="HISTIDINOL PHOSPHATASE-RELATED"/>
    <property type="match status" value="1"/>
</dbReference>
<evidence type="ECO:0000256" key="1">
    <source>
        <dbReference type="ARBA" id="ARBA00004970"/>
    </source>
</evidence>
<sequence>MLKWDGHTHTKFCYHGSSDEQELYLEEAIAQGFERYTMSEHPPLPKGWVNDEKLMEELAMPESELSGYIAYAKEMKARYEGRLEVTIGLELDHLPGHYGYTRRFVEQWGHELEDVVYSVHYLRGAGGMRCIDFTPDDFKEGLLSFYGTMDGVINEYFDHVETAIAWAGKLPMRKRIGHLGLIRKFEKELPPINEALFRSRMEALLPILQDAGVGVDVNCAGLRVPTIGTPYVPDWFIAECIKRSIPCVYGSDSHKPAHVGLGWDWFAAQTRGQWG</sequence>
<keyword evidence="5 8" id="KW-0378">Hydrolase</keyword>
<gene>
    <name evidence="10" type="ORF">A7K91_18970</name>
</gene>
<dbReference type="NCBIfam" id="NF005996">
    <property type="entry name" value="PRK08123.1"/>
    <property type="match status" value="1"/>
</dbReference>
<keyword evidence="6 8" id="KW-0368">Histidine biosynthesis</keyword>